<evidence type="ECO:0000313" key="1">
    <source>
        <dbReference type="EMBL" id="KAJ8650173.1"/>
    </source>
</evidence>
<name>A0ACC2MXK1_PERAE</name>
<proteinExistence type="predicted"/>
<comment type="caution">
    <text evidence="1">The sequence shown here is derived from an EMBL/GenBank/DDBJ whole genome shotgun (WGS) entry which is preliminary data.</text>
</comment>
<protein>
    <submittedName>
        <fullName evidence="1">Uncharacterized protein</fullName>
    </submittedName>
</protein>
<gene>
    <name evidence="1" type="ORF">MRB53_003196</name>
</gene>
<accession>A0ACC2MXK1</accession>
<organism evidence="1 2">
    <name type="scientific">Persea americana</name>
    <name type="common">Avocado</name>
    <dbReference type="NCBI Taxonomy" id="3435"/>
    <lineage>
        <taxon>Eukaryota</taxon>
        <taxon>Viridiplantae</taxon>
        <taxon>Streptophyta</taxon>
        <taxon>Embryophyta</taxon>
        <taxon>Tracheophyta</taxon>
        <taxon>Spermatophyta</taxon>
        <taxon>Magnoliopsida</taxon>
        <taxon>Magnoliidae</taxon>
        <taxon>Laurales</taxon>
        <taxon>Lauraceae</taxon>
        <taxon>Persea</taxon>
    </lineage>
</organism>
<dbReference type="Proteomes" id="UP001234297">
    <property type="component" value="Chromosome 1"/>
</dbReference>
<evidence type="ECO:0000313" key="2">
    <source>
        <dbReference type="Proteomes" id="UP001234297"/>
    </source>
</evidence>
<sequence length="744" mass="82800">MAPASQSSVMDGSSIEHQNSQQDQNPPQIQQKRRRRRRGASSATSQLSSQAGKVFQQIGQELNDLLPMQKKSKRDMGQGEQQAIQQLPQRQDPIQLEGYNPQLQASMEQQRFLKQQNLHQQKQILQSTPQLQQEHTHMQQLQQHCLYPIPPSVGEHSYTSNTCARRLMQYLFHYRQRPPDNNILFWKTFVSEFFAQRAKKKLCLSLNGSTLESPLGIFSQASMLDKWHCGICRSKSGRGFVVHAGEDGGCLSSDFVEESCSVMSNLTMGDEVTADVLPRLCKIEFDSGVIDELLFVDMPFECRLPSGLIMLEYGRAVQESIYKQKLRVVRVGVLRIKFTPNLKIRSWEFCAERTEQLLPRTLMTTQVNQLEEAAQKCQSACTERVRRGDLEENRKRLATATRQLVETMDLQLVDELGLSKGYSRVLQIFEVVNSMKDLMDFGWEHNMRMGPIESLKNYARQAAAAAAAKLQIQKMQEMEQLLNIQGVSADQKTVNKMMAMIPNLSSQLHNCMGGGTMNTSVETAAELSKYQNLQRRDSINMSSIAVQTDASCSSNGPNPPQALLFQCPASLDLASLPNATVNGLSSAHNQQPHVLQQNQQQSSPANQHLLQCLIQLLQQDMGTNGGIQQPLTEKTPNGNTTEGVFGELNGTGSLPMRAAGAMVEFGNKISSSSVYAAGMTQCRANGFTTAAGNSVTADGNGFSITPAVSQNTHLGEEVQDIPPEFSEDWSFDSELSDMVHGWEL</sequence>
<reference evidence="1 2" key="1">
    <citation type="journal article" date="2022" name="Hortic Res">
        <title>A haplotype resolved chromosomal level avocado genome allows analysis of novel avocado genes.</title>
        <authorList>
            <person name="Nath O."/>
            <person name="Fletcher S.J."/>
            <person name="Hayward A."/>
            <person name="Shaw L.M."/>
            <person name="Masouleh A.K."/>
            <person name="Furtado A."/>
            <person name="Henry R.J."/>
            <person name="Mitter N."/>
        </authorList>
    </citation>
    <scope>NUCLEOTIDE SEQUENCE [LARGE SCALE GENOMIC DNA]</scope>
    <source>
        <strain evidence="2">cv. Hass</strain>
    </source>
</reference>
<dbReference type="EMBL" id="CM056809">
    <property type="protein sequence ID" value="KAJ8650173.1"/>
    <property type="molecule type" value="Genomic_DNA"/>
</dbReference>
<keyword evidence="2" id="KW-1185">Reference proteome</keyword>